<keyword evidence="4 6" id="KW-1133">Transmembrane helix</keyword>
<comment type="subcellular location">
    <subcellularLocation>
        <location evidence="1">Cell membrane</location>
        <topology evidence="1">Multi-pass membrane protein</topology>
    </subcellularLocation>
</comment>
<comment type="caution">
    <text evidence="8">The sequence shown here is derived from an EMBL/GenBank/DDBJ whole genome shotgun (WGS) entry which is preliminary data.</text>
</comment>
<reference evidence="8" key="1">
    <citation type="journal article" date="2014" name="Int. J. Syst. Evol. Microbiol.">
        <title>Complete genome sequence of Corynebacterium casei LMG S-19264T (=DSM 44701T), isolated from a smear-ripened cheese.</title>
        <authorList>
            <consortium name="US DOE Joint Genome Institute (JGI-PGF)"/>
            <person name="Walter F."/>
            <person name="Albersmeier A."/>
            <person name="Kalinowski J."/>
            <person name="Ruckert C."/>
        </authorList>
    </citation>
    <scope>NUCLEOTIDE SEQUENCE</scope>
    <source>
        <strain evidence="8">CGMCC 4.7272</strain>
    </source>
</reference>
<dbReference type="Gene3D" id="1.20.1250.20">
    <property type="entry name" value="MFS general substrate transporter like domains"/>
    <property type="match status" value="2"/>
</dbReference>
<keyword evidence="2" id="KW-1003">Cell membrane</keyword>
<evidence type="ECO:0000256" key="6">
    <source>
        <dbReference type="SAM" id="Phobius"/>
    </source>
</evidence>
<keyword evidence="3 6" id="KW-0812">Transmembrane</keyword>
<dbReference type="InterPro" id="IPR036259">
    <property type="entry name" value="MFS_trans_sf"/>
</dbReference>
<dbReference type="PANTHER" id="PTHR23513">
    <property type="entry name" value="INTEGRAL MEMBRANE EFFLUX PROTEIN-RELATED"/>
    <property type="match status" value="1"/>
</dbReference>
<dbReference type="PROSITE" id="PS50850">
    <property type="entry name" value="MFS"/>
    <property type="match status" value="1"/>
</dbReference>
<feature type="transmembrane region" description="Helical" evidence="6">
    <location>
        <begin position="223"/>
        <end position="245"/>
    </location>
</feature>
<gene>
    <name evidence="8" type="ORF">GCM10012282_62630</name>
</gene>
<dbReference type="EMBL" id="BMMU01000026">
    <property type="protein sequence ID" value="GGJ56959.1"/>
    <property type="molecule type" value="Genomic_DNA"/>
</dbReference>
<evidence type="ECO:0000313" key="8">
    <source>
        <dbReference type="EMBL" id="GGJ56959.1"/>
    </source>
</evidence>
<evidence type="ECO:0000256" key="3">
    <source>
        <dbReference type="ARBA" id="ARBA00022692"/>
    </source>
</evidence>
<evidence type="ECO:0000313" key="9">
    <source>
        <dbReference type="Proteomes" id="UP000625682"/>
    </source>
</evidence>
<dbReference type="GO" id="GO:0005886">
    <property type="term" value="C:plasma membrane"/>
    <property type="evidence" value="ECO:0007669"/>
    <property type="project" value="UniProtKB-SubCell"/>
</dbReference>
<dbReference type="CDD" id="cd06173">
    <property type="entry name" value="MFS_MefA_like"/>
    <property type="match status" value="1"/>
</dbReference>
<evidence type="ECO:0000256" key="4">
    <source>
        <dbReference type="ARBA" id="ARBA00022989"/>
    </source>
</evidence>
<feature type="transmembrane region" description="Helical" evidence="6">
    <location>
        <begin position="352"/>
        <end position="371"/>
    </location>
</feature>
<sequence>MLAVLRNRTYRRLFTAQVVALTGTGLATVALALLAYDLAGADAGSVLGTALAVKMVAYVAIAPAVGAVADRLPRRALLIGADLARAGVALLLPFVDQIWQVYVLIFLLQAASATFTPTFQAVVPDVLPAERDYTRALSLSRLAYDLESLLSPALAAALLSLVTYNWLFLGTVAGFLASAALVTSAVLPKPALTLATAAPPTGGIRAGATAGTRLFLAVPQLRALLALDLAVAAAGAMVTVNTVVYVRDQLGRSAGDVPLALGAFGAGSMVVALLLPRVLDRVPDRALMLRGALSLTPVFAMLGAITTAGGGSWRWPALLAAWTAFGAACSVVLTPTGRLIRRAAPAEARTSAFAAQFSLSHSCWLLTYPLAGWLGATAGLRSAVLALGAVALAAALLAVRLWPAREAAAVEHEHAGLPAGHPHLADARRVGAGWRHSHHPLLDGLHVHG</sequence>
<name>A0A917LBZ5_9ACTN</name>
<dbReference type="Proteomes" id="UP000625682">
    <property type="component" value="Unassembled WGS sequence"/>
</dbReference>
<dbReference type="InterPro" id="IPR011701">
    <property type="entry name" value="MFS"/>
</dbReference>
<evidence type="ECO:0000256" key="2">
    <source>
        <dbReference type="ARBA" id="ARBA00022475"/>
    </source>
</evidence>
<dbReference type="RefSeq" id="WP_189150774.1">
    <property type="nucleotide sequence ID" value="NZ_BAABER010000024.1"/>
</dbReference>
<dbReference type="PANTHER" id="PTHR23513:SF18">
    <property type="entry name" value="INTEGRAL MEMBRANE PROTEIN"/>
    <property type="match status" value="1"/>
</dbReference>
<dbReference type="InterPro" id="IPR020846">
    <property type="entry name" value="MFS_dom"/>
</dbReference>
<accession>A0A917LBZ5</accession>
<dbReference type="Pfam" id="PF07690">
    <property type="entry name" value="MFS_1"/>
    <property type="match status" value="1"/>
</dbReference>
<feature type="transmembrane region" description="Helical" evidence="6">
    <location>
        <begin position="12"/>
        <end position="34"/>
    </location>
</feature>
<proteinExistence type="predicted"/>
<feature type="transmembrane region" description="Helical" evidence="6">
    <location>
        <begin position="287"/>
        <end position="305"/>
    </location>
</feature>
<feature type="transmembrane region" description="Helical" evidence="6">
    <location>
        <begin position="383"/>
        <end position="402"/>
    </location>
</feature>
<feature type="transmembrane region" description="Helical" evidence="6">
    <location>
        <begin position="257"/>
        <end position="275"/>
    </location>
</feature>
<feature type="transmembrane region" description="Helical" evidence="6">
    <location>
        <begin position="46"/>
        <end position="69"/>
    </location>
</feature>
<dbReference type="SUPFAM" id="SSF103473">
    <property type="entry name" value="MFS general substrate transporter"/>
    <property type="match status" value="1"/>
</dbReference>
<evidence type="ECO:0000256" key="5">
    <source>
        <dbReference type="ARBA" id="ARBA00023136"/>
    </source>
</evidence>
<feature type="domain" description="Major facilitator superfamily (MFS) profile" evidence="7">
    <location>
        <begin position="1"/>
        <end position="406"/>
    </location>
</feature>
<organism evidence="8 9">
    <name type="scientific">Streptomyces lacrimifluminis</name>
    <dbReference type="NCBI Taxonomy" id="1500077"/>
    <lineage>
        <taxon>Bacteria</taxon>
        <taxon>Bacillati</taxon>
        <taxon>Actinomycetota</taxon>
        <taxon>Actinomycetes</taxon>
        <taxon>Kitasatosporales</taxon>
        <taxon>Streptomycetaceae</taxon>
        <taxon>Streptomyces</taxon>
    </lineage>
</organism>
<protein>
    <submittedName>
        <fullName evidence="8">MFS transporter</fullName>
    </submittedName>
</protein>
<dbReference type="GO" id="GO:0022857">
    <property type="term" value="F:transmembrane transporter activity"/>
    <property type="evidence" value="ECO:0007669"/>
    <property type="project" value="InterPro"/>
</dbReference>
<feature type="transmembrane region" description="Helical" evidence="6">
    <location>
        <begin position="167"/>
        <end position="187"/>
    </location>
</feature>
<dbReference type="AlphaFoldDB" id="A0A917LBZ5"/>
<evidence type="ECO:0000256" key="1">
    <source>
        <dbReference type="ARBA" id="ARBA00004651"/>
    </source>
</evidence>
<keyword evidence="5 6" id="KW-0472">Membrane</keyword>
<feature type="transmembrane region" description="Helical" evidence="6">
    <location>
        <begin position="317"/>
        <end position="340"/>
    </location>
</feature>
<keyword evidence="9" id="KW-1185">Reference proteome</keyword>
<evidence type="ECO:0000259" key="7">
    <source>
        <dbReference type="PROSITE" id="PS50850"/>
    </source>
</evidence>
<reference evidence="8" key="2">
    <citation type="submission" date="2020-09" db="EMBL/GenBank/DDBJ databases">
        <authorList>
            <person name="Sun Q."/>
            <person name="Zhou Y."/>
        </authorList>
    </citation>
    <scope>NUCLEOTIDE SEQUENCE</scope>
    <source>
        <strain evidence="8">CGMCC 4.7272</strain>
    </source>
</reference>